<evidence type="ECO:0000259" key="2">
    <source>
        <dbReference type="Pfam" id="PF07589"/>
    </source>
</evidence>
<keyword evidence="4" id="KW-1185">Reference proteome</keyword>
<reference evidence="3 4" key="1">
    <citation type="submission" date="2015-04" db="EMBL/GenBank/DDBJ databases">
        <title>Draft Genome Sequence of the Novel Agar-Digesting Marine Bacterium Q1.</title>
        <authorList>
            <person name="Li Y."/>
            <person name="Li D."/>
            <person name="Chen G."/>
            <person name="Du Z."/>
        </authorList>
    </citation>
    <scope>NUCLEOTIDE SEQUENCE [LARGE SCALE GENOMIC DNA]</scope>
    <source>
        <strain evidence="3 4">Q1</strain>
    </source>
</reference>
<feature type="signal peptide" evidence="1">
    <location>
        <begin position="1"/>
        <end position="20"/>
    </location>
</feature>
<name>A0A0J8GN90_9ALTE</name>
<accession>A0A0J8GN90</accession>
<dbReference type="OrthoDB" id="8537107at2"/>
<protein>
    <recommendedName>
        <fullName evidence="2">Ice-binding protein C-terminal domain-containing protein</fullName>
    </recommendedName>
</protein>
<keyword evidence="1" id="KW-0732">Signal</keyword>
<evidence type="ECO:0000313" key="4">
    <source>
        <dbReference type="Proteomes" id="UP000037600"/>
    </source>
</evidence>
<comment type="caution">
    <text evidence="3">The sequence shown here is derived from an EMBL/GenBank/DDBJ whole genome shotgun (WGS) entry which is preliminary data.</text>
</comment>
<organism evidence="3 4">
    <name type="scientific">Catenovulum maritimum</name>
    <dbReference type="NCBI Taxonomy" id="1513271"/>
    <lineage>
        <taxon>Bacteria</taxon>
        <taxon>Pseudomonadati</taxon>
        <taxon>Pseudomonadota</taxon>
        <taxon>Gammaproteobacteria</taxon>
        <taxon>Alteromonadales</taxon>
        <taxon>Alteromonadaceae</taxon>
        <taxon>Catenovulum</taxon>
    </lineage>
</organism>
<dbReference type="InterPro" id="IPR013424">
    <property type="entry name" value="Ice-binding_C"/>
</dbReference>
<sequence length="255" mass="28082">MTKIKLISLAALIFSNVAHAGLINRGNGMLYDDVLDITWLQDANYAYTSGYASENKQGSFFSSSTHDIKSNGRMGWDAANNWADQLVYEGFDDWRLTTADPTDTSCDPIYNGYGCISHQNELSYMFYINLGLHGIYDSNGATDPEWHDIGGSLALTNQFNDAITGEILQIDNLISSHYWTQDEYSEGSNSAFNLNSTYGSVTNSHKSRAYYAWAVRDGDILSSQVSKVPEPTSLAIFCVGMLGLAARKLSNPKGN</sequence>
<dbReference type="Pfam" id="PF07589">
    <property type="entry name" value="PEP-CTERM"/>
    <property type="match status" value="1"/>
</dbReference>
<dbReference type="NCBIfam" id="TIGR02595">
    <property type="entry name" value="PEP_CTERM"/>
    <property type="match status" value="1"/>
</dbReference>
<dbReference type="EMBL" id="LAZL01000028">
    <property type="protein sequence ID" value="KMT64270.1"/>
    <property type="molecule type" value="Genomic_DNA"/>
</dbReference>
<feature type="chain" id="PRO_5005298594" description="Ice-binding protein C-terminal domain-containing protein" evidence="1">
    <location>
        <begin position="21"/>
        <end position="255"/>
    </location>
</feature>
<feature type="domain" description="Ice-binding protein C-terminal" evidence="2">
    <location>
        <begin position="228"/>
        <end position="248"/>
    </location>
</feature>
<proteinExistence type="predicted"/>
<evidence type="ECO:0000256" key="1">
    <source>
        <dbReference type="SAM" id="SignalP"/>
    </source>
</evidence>
<evidence type="ECO:0000313" key="3">
    <source>
        <dbReference type="EMBL" id="KMT64270.1"/>
    </source>
</evidence>
<dbReference type="STRING" id="1513271.XM47_15465"/>
<dbReference type="RefSeq" id="WP_048694473.1">
    <property type="nucleotide sequence ID" value="NZ_KQ130500.1"/>
</dbReference>
<dbReference type="AlphaFoldDB" id="A0A0J8GN90"/>
<gene>
    <name evidence="3" type="ORF">XM47_15465</name>
</gene>
<dbReference type="Proteomes" id="UP000037600">
    <property type="component" value="Unassembled WGS sequence"/>
</dbReference>